<dbReference type="AlphaFoldDB" id="A0A0U3F9I3"/>
<accession>A0A0U3F9I3</accession>
<keyword evidence="1" id="KW-0812">Transmembrane</keyword>
<keyword evidence="1" id="KW-0472">Membrane</keyword>
<name>A0A0U3F9I3_9CREN</name>
<dbReference type="KEGG" id="iis:EYM_02325"/>
<evidence type="ECO:0000256" key="1">
    <source>
        <dbReference type="SAM" id="Phobius"/>
    </source>
</evidence>
<organism evidence="2 3">
    <name type="scientific">Ignicoccus islandicus DSM 13165</name>
    <dbReference type="NCBI Taxonomy" id="940295"/>
    <lineage>
        <taxon>Archaea</taxon>
        <taxon>Thermoproteota</taxon>
        <taxon>Thermoprotei</taxon>
        <taxon>Desulfurococcales</taxon>
        <taxon>Desulfurococcaceae</taxon>
        <taxon>Ignicoccus</taxon>
    </lineage>
</organism>
<feature type="transmembrane region" description="Helical" evidence="1">
    <location>
        <begin position="61"/>
        <end position="81"/>
    </location>
</feature>
<sequence length="202" mass="23192">MREVLVKIASKLYNSPVAKLPAYVSKGHVNYLGFILSIINFVTILYGIVLERLKLSPIEKWIVIIASAATLLAASTALGWIDIHALSSRKSDEEVIYWRRPSWKILANMVYRYNSLPAVALQYNYAANKTSDPEIREKAINCLREIASKTIDWCYTSRDVQVHVPTFNGECLKVLVKHLDDIDLSDDLVKELERINYERMYR</sequence>
<protein>
    <submittedName>
        <fullName evidence="2">Uncharacterized protein</fullName>
    </submittedName>
</protein>
<dbReference type="STRING" id="940295.EYM_02325"/>
<reference evidence="2 3" key="1">
    <citation type="submission" date="2013-11" db="EMBL/GenBank/DDBJ databases">
        <title>Comparative genomics of Ignicoccus.</title>
        <authorList>
            <person name="Podar M."/>
        </authorList>
    </citation>
    <scope>NUCLEOTIDE SEQUENCE [LARGE SCALE GENOMIC DNA]</scope>
    <source>
        <strain evidence="2 3">DSM 13165</strain>
    </source>
</reference>
<dbReference type="EMBL" id="CP006867">
    <property type="protein sequence ID" value="ALU12313.1"/>
    <property type="molecule type" value="Genomic_DNA"/>
</dbReference>
<evidence type="ECO:0000313" key="3">
    <source>
        <dbReference type="Proteomes" id="UP000060778"/>
    </source>
</evidence>
<dbReference type="GeneID" id="30679865"/>
<feature type="transmembrane region" description="Helical" evidence="1">
    <location>
        <begin position="29"/>
        <end position="49"/>
    </location>
</feature>
<gene>
    <name evidence="2" type="ORF">EYM_02325</name>
</gene>
<evidence type="ECO:0000313" key="2">
    <source>
        <dbReference type="EMBL" id="ALU12313.1"/>
    </source>
</evidence>
<proteinExistence type="predicted"/>
<dbReference type="Proteomes" id="UP000060778">
    <property type="component" value="Chromosome"/>
</dbReference>
<keyword evidence="1" id="KW-1133">Transmembrane helix</keyword>
<keyword evidence="3" id="KW-1185">Reference proteome</keyword>
<dbReference type="RefSeq" id="WP_075049486.1">
    <property type="nucleotide sequence ID" value="NZ_CP006867.1"/>
</dbReference>